<dbReference type="OMA" id="REGWIFG"/>
<sequence length="289" mass="31350">MTRRFRRFACIDWSGAKGDRQKGIAIAVSDGPGRAPKLIERTWSRGAVLDWLLDHARRGSDLLVGIDFSTAFPFLDAGAYFPGWAESPADARALWRLVDDICAGDPHLEAGAFVDHGEASRHFRRHGGRQGDLFGAGNGRYRLVERLCRDGRHGPATSCFNLVGAAQVGKSSLTGMRLLHRLDGRVPVWPFDPLPETGPAIVEIYTTVAARTAGLGGGSKMRDADRLRAGLAGYGIRRPPLLARYDDHSTDAILTAAWLAEAAARDDLWQPPALSSEIAAVEGWTFGIP</sequence>
<reference evidence="1" key="1">
    <citation type="submission" date="2020-07" db="EMBL/GenBank/DDBJ databases">
        <authorList>
            <person name="Camacho E."/>
        </authorList>
    </citation>
    <scope>NUCLEOTIDE SEQUENCE</scope>
    <source>
        <strain evidence="1">MPO218</strain>
    </source>
</reference>
<evidence type="ECO:0000313" key="1">
    <source>
        <dbReference type="EMBL" id="QTH23248.1"/>
    </source>
</evidence>
<dbReference type="AlphaFoldDB" id="A0A975HFD3"/>
<evidence type="ECO:0000313" key="2">
    <source>
        <dbReference type="Proteomes" id="UP000664914"/>
    </source>
</evidence>
<evidence type="ECO:0008006" key="3">
    <source>
        <dbReference type="Google" id="ProtNLM"/>
    </source>
</evidence>
<proteinExistence type="predicted"/>
<organism evidence="1 2">
    <name type="scientific">Rhizorhabdus wittichii</name>
    <dbReference type="NCBI Taxonomy" id="160791"/>
    <lineage>
        <taxon>Bacteria</taxon>
        <taxon>Pseudomonadati</taxon>
        <taxon>Pseudomonadota</taxon>
        <taxon>Alphaproteobacteria</taxon>
        <taxon>Sphingomonadales</taxon>
        <taxon>Sphingomonadaceae</taxon>
        <taxon>Rhizorhabdus</taxon>
    </lineage>
</organism>
<gene>
    <name evidence="1" type="ORF">HRJ34_07015</name>
</gene>
<dbReference type="EMBL" id="CP059319">
    <property type="protein sequence ID" value="QTH23248.1"/>
    <property type="molecule type" value="Genomic_DNA"/>
</dbReference>
<dbReference type="Proteomes" id="UP000664914">
    <property type="component" value="Chromosome"/>
</dbReference>
<protein>
    <recommendedName>
        <fullName evidence="3">DUF429 domain-containing protein</fullName>
    </recommendedName>
</protein>
<dbReference type="RefSeq" id="WP_011951731.1">
    <property type="nucleotide sequence ID" value="NZ_CP059319.1"/>
</dbReference>
<reference evidence="1" key="2">
    <citation type="submission" date="2021-04" db="EMBL/GenBank/DDBJ databases">
        <title>Isolation and genomic analysis of the ibuprofen-degrading bacterium Sphingomonas strain MPO218.</title>
        <authorList>
            <person name="Aulestia M."/>
            <person name="Flores A."/>
            <person name="Mangas E.L."/>
            <person name="Perez-Pulido A.J."/>
            <person name="Santero E."/>
            <person name="Camacho E.M."/>
        </authorList>
    </citation>
    <scope>NUCLEOTIDE SEQUENCE</scope>
    <source>
        <strain evidence="1">MPO218</strain>
    </source>
</reference>
<name>A0A975HFD3_9SPHN</name>
<accession>A0A975HFD3</accession>